<dbReference type="AlphaFoldDB" id="A5BU38"/>
<proteinExistence type="predicted"/>
<gene>
    <name evidence="2" type="ORF">VITISV_016794</name>
</gene>
<reference evidence="2" key="1">
    <citation type="journal article" date="2007" name="PLoS ONE">
        <title>The first genome sequence of an elite grapevine cultivar (Pinot noir Vitis vinifera L.): coping with a highly heterozygous genome.</title>
        <authorList>
            <person name="Velasco R."/>
            <person name="Zharkikh A."/>
            <person name="Troggio M."/>
            <person name="Cartwright D.A."/>
            <person name="Cestaro A."/>
            <person name="Pruss D."/>
            <person name="Pindo M."/>
            <person name="FitzGerald L.M."/>
            <person name="Vezzulli S."/>
            <person name="Reid J."/>
            <person name="Malacarne G."/>
            <person name="Iliev D."/>
            <person name="Coppola G."/>
            <person name="Wardell B."/>
            <person name="Micheletti D."/>
            <person name="Macalma T."/>
            <person name="Facci M."/>
            <person name="Mitchell J.T."/>
            <person name="Perazzolli M."/>
            <person name="Eldredge G."/>
            <person name="Gatto P."/>
            <person name="Oyzerski R."/>
            <person name="Moretto M."/>
            <person name="Gutin N."/>
            <person name="Stefanini M."/>
            <person name="Chen Y."/>
            <person name="Segala C."/>
            <person name="Davenport C."/>
            <person name="Dematte L."/>
            <person name="Mraz A."/>
            <person name="Battilana J."/>
            <person name="Stormo K."/>
            <person name="Costa F."/>
            <person name="Tao Q."/>
            <person name="Si-Ammour A."/>
            <person name="Harkins T."/>
            <person name="Lackey A."/>
            <person name="Perbost C."/>
            <person name="Taillon B."/>
            <person name="Stella A."/>
            <person name="Solovyev V."/>
            <person name="Fawcett J.A."/>
            <person name="Sterck L."/>
            <person name="Vandepoele K."/>
            <person name="Grando S.M."/>
            <person name="Toppo S."/>
            <person name="Moser C."/>
            <person name="Lanchbury J."/>
            <person name="Bogden R."/>
            <person name="Skolnick M."/>
            <person name="Sgaramella V."/>
            <person name="Bhatnagar S.K."/>
            <person name="Fontana P."/>
            <person name="Gutin A."/>
            <person name="Van de Peer Y."/>
            <person name="Salamini F."/>
            <person name="Viola R."/>
        </authorList>
    </citation>
    <scope>NUCLEOTIDE SEQUENCE</scope>
</reference>
<organism evidence="2">
    <name type="scientific">Vitis vinifera</name>
    <name type="common">Grape</name>
    <dbReference type="NCBI Taxonomy" id="29760"/>
    <lineage>
        <taxon>Eukaryota</taxon>
        <taxon>Viridiplantae</taxon>
        <taxon>Streptophyta</taxon>
        <taxon>Embryophyta</taxon>
        <taxon>Tracheophyta</taxon>
        <taxon>Spermatophyta</taxon>
        <taxon>Magnoliopsida</taxon>
        <taxon>eudicotyledons</taxon>
        <taxon>Gunneridae</taxon>
        <taxon>Pentapetalae</taxon>
        <taxon>rosids</taxon>
        <taxon>Vitales</taxon>
        <taxon>Vitaceae</taxon>
        <taxon>Viteae</taxon>
        <taxon>Vitis</taxon>
    </lineage>
</organism>
<accession>A5BU38</accession>
<evidence type="ECO:0000256" key="1">
    <source>
        <dbReference type="SAM" id="MobiDB-lite"/>
    </source>
</evidence>
<evidence type="ECO:0000313" key="2">
    <source>
        <dbReference type="EMBL" id="CAN63849.1"/>
    </source>
</evidence>
<dbReference type="EMBL" id="AM471171">
    <property type="protein sequence ID" value="CAN63849.1"/>
    <property type="molecule type" value="Genomic_DNA"/>
</dbReference>
<name>A5BU38_VITVI</name>
<protein>
    <submittedName>
        <fullName evidence="2">Uncharacterized protein</fullName>
    </submittedName>
</protein>
<feature type="region of interest" description="Disordered" evidence="1">
    <location>
        <begin position="19"/>
        <end position="43"/>
    </location>
</feature>
<sequence>MSQWETTVIRARHSANVVKAGHALSPKPRNLLPPTPSSNAPKSVPVSCKRFFNCYTPFLHRYKNRGGLKDVRPKESRSRHGDLQSWRRLHLRHYQDHWAGCRQDICGVRWRLHVCD</sequence>